<evidence type="ECO:0000256" key="1">
    <source>
        <dbReference type="ARBA" id="ARBA00009437"/>
    </source>
</evidence>
<dbReference type="KEGG" id="crw:CROST_042980"/>
<name>A0A1S8LHW8_9CLOT</name>
<protein>
    <submittedName>
        <fullName evidence="5">HTH-type transcriptional regulator CynR</fullName>
    </submittedName>
</protein>
<organism evidence="5 6">
    <name type="scientific">Clostridium felsineum</name>
    <dbReference type="NCBI Taxonomy" id="36839"/>
    <lineage>
        <taxon>Bacteria</taxon>
        <taxon>Bacillati</taxon>
        <taxon>Bacillota</taxon>
        <taxon>Clostridia</taxon>
        <taxon>Eubacteriales</taxon>
        <taxon>Clostridiaceae</taxon>
        <taxon>Clostridium</taxon>
    </lineage>
</organism>
<proteinExistence type="inferred from homology"/>
<evidence type="ECO:0000256" key="3">
    <source>
        <dbReference type="ARBA" id="ARBA00023125"/>
    </source>
</evidence>
<dbReference type="InterPro" id="IPR050950">
    <property type="entry name" value="HTH-type_LysR_regulators"/>
</dbReference>
<dbReference type="PROSITE" id="PS50931">
    <property type="entry name" value="HTH_LYSR"/>
    <property type="match status" value="1"/>
</dbReference>
<dbReference type="AlphaFoldDB" id="A0A1S8LHW8"/>
<dbReference type="PANTHER" id="PTHR30419">
    <property type="entry name" value="HTH-TYPE TRANSCRIPTIONAL REGULATOR YBHD"/>
    <property type="match status" value="1"/>
</dbReference>
<dbReference type="Gene3D" id="1.10.10.10">
    <property type="entry name" value="Winged helix-like DNA-binding domain superfamily/Winged helix DNA-binding domain"/>
    <property type="match status" value="1"/>
</dbReference>
<dbReference type="Pfam" id="PF03466">
    <property type="entry name" value="LysR_substrate"/>
    <property type="match status" value="1"/>
</dbReference>
<dbReference type="InterPro" id="IPR036388">
    <property type="entry name" value="WH-like_DNA-bd_sf"/>
</dbReference>
<dbReference type="STRING" id="84029.CROST_08460"/>
<keyword evidence="6" id="KW-1185">Reference proteome</keyword>
<dbReference type="RefSeq" id="WP_077832939.1">
    <property type="nucleotide sequence ID" value="NZ_CP096983.1"/>
</dbReference>
<reference evidence="5 6" key="1">
    <citation type="submission" date="2022-04" db="EMBL/GenBank/DDBJ databases">
        <title>Genome sequence of C. roseum typestrain.</title>
        <authorList>
            <person name="Poehlein A."/>
            <person name="Schoch T."/>
            <person name="Duerre P."/>
            <person name="Daniel R."/>
        </authorList>
    </citation>
    <scope>NUCLEOTIDE SEQUENCE [LARGE SCALE GENOMIC DNA]</scope>
    <source>
        <strain evidence="5 6">DSM 7320</strain>
    </source>
</reference>
<comment type="similarity">
    <text evidence="1">Belongs to the LysR transcriptional regulatory family.</text>
</comment>
<evidence type="ECO:0000256" key="4">
    <source>
        <dbReference type="ARBA" id="ARBA00023163"/>
    </source>
</evidence>
<dbReference type="FunFam" id="1.10.10.10:FF:000001">
    <property type="entry name" value="LysR family transcriptional regulator"/>
    <property type="match status" value="1"/>
</dbReference>
<dbReference type="InterPro" id="IPR000847">
    <property type="entry name" value="LysR_HTH_N"/>
</dbReference>
<dbReference type="GO" id="GO:0003677">
    <property type="term" value="F:DNA binding"/>
    <property type="evidence" value="ECO:0007669"/>
    <property type="project" value="UniProtKB-KW"/>
</dbReference>
<evidence type="ECO:0000256" key="2">
    <source>
        <dbReference type="ARBA" id="ARBA00023015"/>
    </source>
</evidence>
<evidence type="ECO:0000313" key="5">
    <source>
        <dbReference type="EMBL" id="URZ13532.1"/>
    </source>
</evidence>
<sequence length="293" mass="33362">MNLQHLEYLKKIEETGNFTKAAEECSVTQPALSKAISKLEEELNAPLFKRNGRSIELTDFGKVFLKHSNIALIELNKGINEVRKMLLPNKSIISIASTHCIGSYFIPYLIGDFLNNNKDIRFEFSHESTNKILDDLKYGKISLGFYDDSSYVNKYREIHSEIISKEEYVLIVPKNHRLAKETEVSLKNLKNESFIVQNDSNKDSLISYSEFMKHTTEISLEHNEVSMIGGLVATGAGIAIIPKVPLINTNAVSVIKIKEEPIYKTIYIGWLKDSYMSPTTKKFIEHIIKNHSM</sequence>
<dbReference type="Pfam" id="PF00126">
    <property type="entry name" value="HTH_1"/>
    <property type="match status" value="1"/>
</dbReference>
<dbReference type="Proteomes" id="UP000190951">
    <property type="component" value="Chromosome"/>
</dbReference>
<dbReference type="SUPFAM" id="SSF46785">
    <property type="entry name" value="Winged helix' DNA-binding domain"/>
    <property type="match status" value="1"/>
</dbReference>
<dbReference type="EMBL" id="CP096983">
    <property type="protein sequence ID" value="URZ13532.1"/>
    <property type="molecule type" value="Genomic_DNA"/>
</dbReference>
<accession>A0A1S8LHW8</accession>
<dbReference type="PANTHER" id="PTHR30419:SF28">
    <property type="entry name" value="HTH-TYPE TRANSCRIPTIONAL REGULATOR BSDA"/>
    <property type="match status" value="1"/>
</dbReference>
<keyword evidence="4" id="KW-0804">Transcription</keyword>
<dbReference type="InterPro" id="IPR005119">
    <property type="entry name" value="LysR_subst-bd"/>
</dbReference>
<dbReference type="GO" id="GO:0003700">
    <property type="term" value="F:DNA-binding transcription factor activity"/>
    <property type="evidence" value="ECO:0007669"/>
    <property type="project" value="InterPro"/>
</dbReference>
<dbReference type="SUPFAM" id="SSF53850">
    <property type="entry name" value="Periplasmic binding protein-like II"/>
    <property type="match status" value="1"/>
</dbReference>
<dbReference type="PRINTS" id="PR00039">
    <property type="entry name" value="HTHLYSR"/>
</dbReference>
<gene>
    <name evidence="5" type="primary">cynR_2</name>
    <name evidence="5" type="ORF">CROST_042980</name>
</gene>
<dbReference type="Gene3D" id="3.40.190.290">
    <property type="match status" value="1"/>
</dbReference>
<dbReference type="InterPro" id="IPR036390">
    <property type="entry name" value="WH_DNA-bd_sf"/>
</dbReference>
<keyword evidence="2" id="KW-0805">Transcription regulation</keyword>
<keyword evidence="3" id="KW-0238">DNA-binding</keyword>
<dbReference type="GO" id="GO:0005829">
    <property type="term" value="C:cytosol"/>
    <property type="evidence" value="ECO:0007669"/>
    <property type="project" value="TreeGrafter"/>
</dbReference>
<evidence type="ECO:0000313" key="6">
    <source>
        <dbReference type="Proteomes" id="UP000190951"/>
    </source>
</evidence>